<name>A0A9W6PPR9_9ACTN</name>
<accession>A0A9W6PPR9</accession>
<comment type="caution">
    <text evidence="1">The sequence shown here is derived from an EMBL/GenBank/DDBJ whole genome shotgun (WGS) entry which is preliminary data.</text>
</comment>
<evidence type="ECO:0008006" key="3">
    <source>
        <dbReference type="Google" id="ProtNLM"/>
    </source>
</evidence>
<dbReference type="EMBL" id="BSRX01000059">
    <property type="protein sequence ID" value="GLW58759.1"/>
    <property type="molecule type" value="Genomic_DNA"/>
</dbReference>
<evidence type="ECO:0000313" key="1">
    <source>
        <dbReference type="EMBL" id="GLW58759.1"/>
    </source>
</evidence>
<proteinExistence type="predicted"/>
<gene>
    <name evidence="1" type="ORF">Kpho01_67700</name>
</gene>
<evidence type="ECO:0000313" key="2">
    <source>
        <dbReference type="Proteomes" id="UP001165143"/>
    </source>
</evidence>
<organism evidence="1 2">
    <name type="scientific">Kitasatospora phosalacinea</name>
    <dbReference type="NCBI Taxonomy" id="2065"/>
    <lineage>
        <taxon>Bacteria</taxon>
        <taxon>Bacillati</taxon>
        <taxon>Actinomycetota</taxon>
        <taxon>Actinomycetes</taxon>
        <taxon>Kitasatosporales</taxon>
        <taxon>Streptomycetaceae</taxon>
        <taxon>Kitasatospora</taxon>
    </lineage>
</organism>
<sequence length="316" mass="34546">MTDPVTYQLFHLPSLDERRVARTQRIAEVLGSSLTGQDPTGPAITHAVAHHLLEGAEQAAHNRDAELLSWYRRTELRDLGYLTATDTSGAAHLLLNPPHEQLLQSPLSDTAYYLINPQTSPAAPDKHALLAAALGSSHKHGFGDLLDQYAPIICLLERREMRDTLFSWSITRLPGTVFTDHVDSPEVLARDLIHEAGHHWFNDALTAASVSFPENAAFYSPWRKTIRPAFGFLHACWAFSLTAIYSAQVVDTAPSPAQGFLRNYLTDQGRLLRDALPALSDAVTLITSGPLRDQLSKAVDAALGCTPGAVHLLPAQ</sequence>
<dbReference type="NCBIfam" id="TIGR04267">
    <property type="entry name" value="mod_HExxH"/>
    <property type="match status" value="1"/>
</dbReference>
<dbReference type="AlphaFoldDB" id="A0A9W6PPR9"/>
<dbReference type="OrthoDB" id="796761at2"/>
<dbReference type="InterPro" id="IPR026337">
    <property type="entry name" value="AKG_HExxH"/>
</dbReference>
<protein>
    <recommendedName>
        <fullName evidence="3">HEXXH motif domain-containing protein</fullName>
    </recommendedName>
</protein>
<dbReference type="RefSeq" id="WP_051778423.1">
    <property type="nucleotide sequence ID" value="NZ_BSRX01000059.1"/>
</dbReference>
<reference evidence="1" key="1">
    <citation type="submission" date="2023-02" db="EMBL/GenBank/DDBJ databases">
        <title>Kitasatospora phosalacinea NBRC 14362.</title>
        <authorList>
            <person name="Ichikawa N."/>
            <person name="Sato H."/>
            <person name="Tonouchi N."/>
        </authorList>
    </citation>
    <scope>NUCLEOTIDE SEQUENCE</scope>
    <source>
        <strain evidence="1">NBRC 14362</strain>
    </source>
</reference>
<dbReference type="Proteomes" id="UP001165143">
    <property type="component" value="Unassembled WGS sequence"/>
</dbReference>